<dbReference type="GO" id="GO:0030420">
    <property type="term" value="P:establishment of competence for transformation"/>
    <property type="evidence" value="ECO:0007669"/>
    <property type="project" value="InterPro"/>
</dbReference>
<dbReference type="SMART" id="SM00849">
    <property type="entry name" value="Lactamase_B"/>
    <property type="match status" value="1"/>
</dbReference>
<feature type="transmembrane region" description="Helical" evidence="6">
    <location>
        <begin position="430"/>
        <end position="450"/>
    </location>
</feature>
<keyword evidence="5 6" id="KW-0472">Membrane</keyword>
<feature type="domain" description="Metallo-beta-lactamase" evidence="7">
    <location>
        <begin position="486"/>
        <end position="691"/>
    </location>
</feature>
<comment type="subcellular location">
    <subcellularLocation>
        <location evidence="1">Cell membrane</location>
        <topology evidence="1">Multi-pass membrane protein</topology>
    </subcellularLocation>
</comment>
<feature type="transmembrane region" description="Helical" evidence="6">
    <location>
        <begin position="369"/>
        <end position="392"/>
    </location>
</feature>
<keyword evidence="4 6" id="KW-1133">Transmembrane helix</keyword>
<dbReference type="NCBIfam" id="TIGR00361">
    <property type="entry name" value="ComEC_Rec2"/>
    <property type="match status" value="1"/>
</dbReference>
<feature type="transmembrane region" description="Helical" evidence="6">
    <location>
        <begin position="306"/>
        <end position="328"/>
    </location>
</feature>
<dbReference type="PANTHER" id="PTHR30619:SF1">
    <property type="entry name" value="RECOMBINATION PROTEIN 2"/>
    <property type="match status" value="1"/>
</dbReference>
<evidence type="ECO:0000313" key="9">
    <source>
        <dbReference type="Proteomes" id="UP000265541"/>
    </source>
</evidence>
<dbReference type="AlphaFoldDB" id="A0A3A0W048"/>
<feature type="transmembrane region" description="Helical" evidence="6">
    <location>
        <begin position="214"/>
        <end position="236"/>
    </location>
</feature>
<dbReference type="InterPro" id="IPR004797">
    <property type="entry name" value="Competence_ComEC/Rec2"/>
</dbReference>
<feature type="transmembrane region" description="Helical" evidence="6">
    <location>
        <begin position="334"/>
        <end position="357"/>
    </location>
</feature>
<sequence>MIYYALAYLVGILWLHVKLIAFSLFLLLLYISIKKKFNIFKFMSLILISFFSVIVFNNYFVYSKAQHNHLPNRIVQSVQVVFLGTLSYDGNKVTGQLRYNDKEFNFSYFNNNKVSELDVQDIKGKSCHIDANIKPLNHFFGNKEYMIIKKIDYKSCYYTKNMLITTLLNNHKSFVEQKLKANNIKDLKRILAIITGDTTILNQSYLDKLKEVGIYHLSAVSGTHVAILVSTINFVLNRFKIPMILIKITLIIVLIAYLLYTNFIPSATRAIFAAIIVLSLPKRVVDNSMDVLGLCFITLSLVNPAYIYNVGFQFSFFITFLILFALPLLKELSFFPSLFMITFIAQLGGMVISVINFNQIQWIGLFSNLFFVPFYSFILFPCIIILFITLHFPTHFSILSSLFNNLLIFHDFVLNVFYKLNRFKWYVSDLNEITKLLVVVLVLLTVILLVHKKIKYIIVTLALLYFIFSIVPLHKENRLTMLDVGQGDAILFETDQNKNVLIDTGGNVGQVNSTYNYQIAKFKLLNTFKKRGISQLDYIILTHPHSDHIGELPYLMQTIRIKHLIIDKASFNNHQLLTLKVKCQQYNIKLIDFRSQSQLNLDDATINFLDTIIDNSGDLNEHSIITFIRVNGHTILLMGDATSNNESVFLKKYNISNIDILKVGHHGSKTSSTDAFINKTHPKVSLISAGKNNMYHLPNKEIVDKLNAIRSILFQTSESGNITLSLQNELKIHTEISK</sequence>
<dbReference type="GO" id="GO:0005886">
    <property type="term" value="C:plasma membrane"/>
    <property type="evidence" value="ECO:0007669"/>
    <property type="project" value="UniProtKB-SubCell"/>
</dbReference>
<keyword evidence="2" id="KW-1003">Cell membrane</keyword>
<dbReference type="NCBIfam" id="TIGR00360">
    <property type="entry name" value="ComEC_N-term"/>
    <property type="match status" value="1"/>
</dbReference>
<dbReference type="InterPro" id="IPR004477">
    <property type="entry name" value="ComEC_N"/>
</dbReference>
<dbReference type="EMBL" id="QYJN01000004">
    <property type="protein sequence ID" value="RIP34194.1"/>
    <property type="molecule type" value="Genomic_DNA"/>
</dbReference>
<comment type="caution">
    <text evidence="8">The sequence shown here is derived from an EMBL/GenBank/DDBJ whole genome shotgun (WGS) entry which is preliminary data.</text>
</comment>
<evidence type="ECO:0000256" key="3">
    <source>
        <dbReference type="ARBA" id="ARBA00022692"/>
    </source>
</evidence>
<dbReference type="InterPro" id="IPR001279">
    <property type="entry name" value="Metallo-B-lactamas"/>
</dbReference>
<evidence type="ECO:0000256" key="2">
    <source>
        <dbReference type="ARBA" id="ARBA00022475"/>
    </source>
</evidence>
<evidence type="ECO:0000256" key="1">
    <source>
        <dbReference type="ARBA" id="ARBA00004651"/>
    </source>
</evidence>
<dbReference type="Pfam" id="PF03772">
    <property type="entry name" value="Competence"/>
    <property type="match status" value="1"/>
</dbReference>
<evidence type="ECO:0000313" key="8">
    <source>
        <dbReference type="EMBL" id="RIP34194.1"/>
    </source>
</evidence>
<dbReference type="Pfam" id="PF00753">
    <property type="entry name" value="Lactamase_B"/>
    <property type="match status" value="1"/>
</dbReference>
<dbReference type="CDD" id="cd07731">
    <property type="entry name" value="ComA-like_MBL-fold"/>
    <property type="match status" value="1"/>
</dbReference>
<dbReference type="InterPro" id="IPR052159">
    <property type="entry name" value="Competence_DNA_uptake"/>
</dbReference>
<protein>
    <submittedName>
        <fullName evidence="8">DNA internalization-related competence protein ComEC/Rec2</fullName>
    </submittedName>
</protein>
<keyword evidence="3 6" id="KW-0812">Transmembrane</keyword>
<feature type="transmembrane region" description="Helical" evidence="6">
    <location>
        <begin position="6"/>
        <end position="30"/>
    </location>
</feature>
<gene>
    <name evidence="8" type="ORF">BUZ14_09095</name>
</gene>
<dbReference type="SUPFAM" id="SSF56281">
    <property type="entry name" value="Metallo-hydrolase/oxidoreductase"/>
    <property type="match status" value="1"/>
</dbReference>
<proteinExistence type="predicted"/>
<evidence type="ECO:0000256" key="6">
    <source>
        <dbReference type="SAM" id="Phobius"/>
    </source>
</evidence>
<name>A0A3A0W048_STAGA</name>
<evidence type="ECO:0000259" key="7">
    <source>
        <dbReference type="SMART" id="SM00849"/>
    </source>
</evidence>
<feature type="transmembrane region" description="Helical" evidence="6">
    <location>
        <begin position="42"/>
        <end position="62"/>
    </location>
</feature>
<dbReference type="InterPro" id="IPR035681">
    <property type="entry name" value="ComA-like_MBL"/>
</dbReference>
<accession>A0A3A0W048</accession>
<evidence type="ECO:0000256" key="4">
    <source>
        <dbReference type="ARBA" id="ARBA00022989"/>
    </source>
</evidence>
<reference evidence="8 9" key="1">
    <citation type="journal article" date="2016" name="Front. Microbiol.">
        <title>Comprehensive Phylogenetic Analysis of Bovine Non-aureus Staphylococci Species Based on Whole-Genome Sequencing.</title>
        <authorList>
            <person name="Naushad S."/>
            <person name="Barkema H.W."/>
            <person name="Luby C."/>
            <person name="Condas L.A."/>
            <person name="Nobrega D.B."/>
            <person name="Carson D.A."/>
            <person name="De Buck J."/>
        </authorList>
    </citation>
    <scope>NUCLEOTIDE SEQUENCE [LARGE SCALE GENOMIC DNA]</scope>
    <source>
        <strain evidence="8 9">SNUC 4781</strain>
    </source>
</reference>
<dbReference type="InterPro" id="IPR036866">
    <property type="entry name" value="RibonucZ/Hydroxyglut_hydro"/>
</dbReference>
<dbReference type="Gene3D" id="3.60.15.10">
    <property type="entry name" value="Ribonuclease Z/Hydroxyacylglutathione hydrolase-like"/>
    <property type="match status" value="1"/>
</dbReference>
<organism evidence="8 9">
    <name type="scientific">Staphylococcus gallinarum</name>
    <dbReference type="NCBI Taxonomy" id="1293"/>
    <lineage>
        <taxon>Bacteria</taxon>
        <taxon>Bacillati</taxon>
        <taxon>Bacillota</taxon>
        <taxon>Bacilli</taxon>
        <taxon>Bacillales</taxon>
        <taxon>Staphylococcaceae</taxon>
        <taxon>Staphylococcus</taxon>
    </lineage>
</organism>
<dbReference type="PANTHER" id="PTHR30619">
    <property type="entry name" value="DNA INTERNALIZATION/COMPETENCE PROTEIN COMEC/REC2"/>
    <property type="match status" value="1"/>
</dbReference>
<feature type="transmembrane region" description="Helical" evidence="6">
    <location>
        <begin position="456"/>
        <end position="473"/>
    </location>
</feature>
<dbReference type="Proteomes" id="UP000265541">
    <property type="component" value="Unassembled WGS sequence"/>
</dbReference>
<feature type="transmembrane region" description="Helical" evidence="6">
    <location>
        <begin position="243"/>
        <end position="260"/>
    </location>
</feature>
<evidence type="ECO:0000256" key="5">
    <source>
        <dbReference type="ARBA" id="ARBA00023136"/>
    </source>
</evidence>